<dbReference type="Pfam" id="PF15365">
    <property type="entry name" value="PNRC"/>
    <property type="match status" value="1"/>
</dbReference>
<evidence type="ECO:0000313" key="2">
    <source>
        <dbReference type="EMBL" id="RXI02771.1"/>
    </source>
</evidence>
<dbReference type="Proteomes" id="UP000290289">
    <property type="component" value="Chromosome 3"/>
</dbReference>
<accession>A0A498K5H6</accession>
<dbReference type="InterPro" id="IPR028322">
    <property type="entry name" value="PNRC-like_rgn"/>
</dbReference>
<reference evidence="2 3" key="1">
    <citation type="submission" date="2018-10" db="EMBL/GenBank/DDBJ databases">
        <title>A high-quality apple genome assembly.</title>
        <authorList>
            <person name="Hu J."/>
        </authorList>
    </citation>
    <scope>NUCLEOTIDE SEQUENCE [LARGE SCALE GENOMIC DNA]</scope>
    <source>
        <strain evidence="3">cv. HFTH1</strain>
        <tissue evidence="2">Young leaf</tissue>
    </source>
</reference>
<feature type="region of interest" description="Disordered" evidence="1">
    <location>
        <begin position="150"/>
        <end position="192"/>
    </location>
</feature>
<gene>
    <name evidence="2" type="ORF">DVH24_002849</name>
</gene>
<dbReference type="GO" id="GO:0016071">
    <property type="term" value="P:mRNA metabolic process"/>
    <property type="evidence" value="ECO:0007669"/>
    <property type="project" value="UniProtKB-ARBA"/>
</dbReference>
<protein>
    <submittedName>
        <fullName evidence="2">Uncharacterized protein</fullName>
    </submittedName>
</protein>
<comment type="caution">
    <text evidence="2">The sequence shown here is derived from an EMBL/GenBank/DDBJ whole genome shotgun (WGS) entry which is preliminary data.</text>
</comment>
<dbReference type="EMBL" id="RDQH01000329">
    <property type="protein sequence ID" value="RXI02771.1"/>
    <property type="molecule type" value="Genomic_DNA"/>
</dbReference>
<feature type="compositionally biased region" description="Polar residues" evidence="1">
    <location>
        <begin position="54"/>
        <end position="102"/>
    </location>
</feature>
<dbReference type="PANTHER" id="PTHR35306:SF1">
    <property type="entry name" value="VQ DOMAIN-CONTAINING PROTEIN"/>
    <property type="match status" value="1"/>
</dbReference>
<organism evidence="2 3">
    <name type="scientific">Malus domestica</name>
    <name type="common">Apple</name>
    <name type="synonym">Pyrus malus</name>
    <dbReference type="NCBI Taxonomy" id="3750"/>
    <lineage>
        <taxon>Eukaryota</taxon>
        <taxon>Viridiplantae</taxon>
        <taxon>Streptophyta</taxon>
        <taxon>Embryophyta</taxon>
        <taxon>Tracheophyta</taxon>
        <taxon>Spermatophyta</taxon>
        <taxon>Magnoliopsida</taxon>
        <taxon>eudicotyledons</taxon>
        <taxon>Gunneridae</taxon>
        <taxon>Pentapetalae</taxon>
        <taxon>rosids</taxon>
        <taxon>fabids</taxon>
        <taxon>Rosales</taxon>
        <taxon>Rosaceae</taxon>
        <taxon>Amygdaloideae</taxon>
        <taxon>Maleae</taxon>
        <taxon>Malus</taxon>
    </lineage>
</organism>
<feature type="region of interest" description="Disordered" evidence="1">
    <location>
        <begin position="13"/>
        <end position="113"/>
    </location>
</feature>
<dbReference type="AlphaFoldDB" id="A0A498K5H6"/>
<proteinExistence type="predicted"/>
<evidence type="ECO:0000313" key="3">
    <source>
        <dbReference type="Proteomes" id="UP000290289"/>
    </source>
</evidence>
<keyword evidence="3" id="KW-1185">Reference proteome</keyword>
<name>A0A498K5H6_MALDO</name>
<sequence>METLRVVAQHKNQYYSQGKSHGPGRVGPSPSKGFRGINCRTFQSGSGMLPTPSKACSTPVSKQRACSASPSPRITAPSPNKTHTPSPVSQSDSRTLSKSTPIAINVKNSKKGKHLNGSFSFSELWAGPAYSNSPPPSSLPIPKFSIRPKRTVSLELPKSPADSEMHHPIAKSAPASPTREHGGSAARDLFDNADSATKTLRRILNLDVDDE</sequence>
<dbReference type="PANTHER" id="PTHR35306">
    <property type="entry name" value="BNAA03G57290D PROTEIN"/>
    <property type="match status" value="1"/>
</dbReference>
<evidence type="ECO:0000256" key="1">
    <source>
        <dbReference type="SAM" id="MobiDB-lite"/>
    </source>
</evidence>